<dbReference type="InterPro" id="IPR001660">
    <property type="entry name" value="SAM"/>
</dbReference>
<sequence>MNEKTSAEVPRLGEQGKSALQEIMGLKRDLKDYKMMLRVFTMDKTLTESETKQLGEYRKAHNITMESHAKVLASLGISQETWDEYVAAGSKIEQKQVNEKQCTPTGDPTEWDEKTVIVWMETVSKKFKILPKTIDAFRGQDVTGDALLEIDRPMMMQLGITMGQANAVYKAVKALHST</sequence>
<reference evidence="2" key="1">
    <citation type="submission" date="2021-01" db="EMBL/GenBank/DDBJ databases">
        <authorList>
            <person name="Corre E."/>
            <person name="Pelletier E."/>
            <person name="Niang G."/>
            <person name="Scheremetjew M."/>
            <person name="Finn R."/>
            <person name="Kale V."/>
            <person name="Holt S."/>
            <person name="Cochrane G."/>
            <person name="Meng A."/>
            <person name="Brown T."/>
            <person name="Cohen L."/>
        </authorList>
    </citation>
    <scope>NUCLEOTIDE SEQUENCE</scope>
    <source>
        <strain evidence="2">CCCM811</strain>
    </source>
</reference>
<dbReference type="PROSITE" id="PS50105">
    <property type="entry name" value="SAM_DOMAIN"/>
    <property type="match status" value="1"/>
</dbReference>
<name>A0A7S4E0A0_9EUKA</name>
<dbReference type="AlphaFoldDB" id="A0A7S4E0A0"/>
<dbReference type="SUPFAM" id="SSF47769">
    <property type="entry name" value="SAM/Pointed domain"/>
    <property type="match status" value="1"/>
</dbReference>
<accession>A0A7S4E0A0</accession>
<evidence type="ECO:0000313" key="2">
    <source>
        <dbReference type="EMBL" id="CAE0682078.1"/>
    </source>
</evidence>
<dbReference type="InterPro" id="IPR013761">
    <property type="entry name" value="SAM/pointed_sf"/>
</dbReference>
<evidence type="ECO:0000259" key="1">
    <source>
        <dbReference type="PROSITE" id="PS50105"/>
    </source>
</evidence>
<gene>
    <name evidence="2" type="ORF">LGLO00237_LOCUS33866</name>
</gene>
<organism evidence="2">
    <name type="scientific">Lotharella globosa</name>
    <dbReference type="NCBI Taxonomy" id="91324"/>
    <lineage>
        <taxon>Eukaryota</taxon>
        <taxon>Sar</taxon>
        <taxon>Rhizaria</taxon>
        <taxon>Cercozoa</taxon>
        <taxon>Chlorarachniophyceae</taxon>
        <taxon>Lotharella</taxon>
    </lineage>
</organism>
<protein>
    <recommendedName>
        <fullName evidence="1">SAM domain-containing protein</fullName>
    </recommendedName>
</protein>
<proteinExistence type="predicted"/>
<feature type="domain" description="SAM" evidence="1">
    <location>
        <begin position="111"/>
        <end position="161"/>
    </location>
</feature>
<dbReference type="Gene3D" id="1.10.150.50">
    <property type="entry name" value="Transcription Factor, Ets-1"/>
    <property type="match status" value="1"/>
</dbReference>
<dbReference type="EMBL" id="HBIV01048789">
    <property type="protein sequence ID" value="CAE0682078.1"/>
    <property type="molecule type" value="Transcribed_RNA"/>
</dbReference>